<reference evidence="2" key="1">
    <citation type="journal article" date="2018" name="Gigascience">
        <title>Genome assembly of the Pink Ipe (Handroanthus impetiginosus, Bignoniaceae), a highly valued, ecologically keystone Neotropical timber forest tree.</title>
        <authorList>
            <person name="Silva-Junior O.B."/>
            <person name="Grattapaglia D."/>
            <person name="Novaes E."/>
            <person name="Collevatti R.G."/>
        </authorList>
    </citation>
    <scope>NUCLEOTIDE SEQUENCE [LARGE SCALE GENOMIC DNA]</scope>
    <source>
        <strain evidence="2">cv. UFG-1</strain>
    </source>
</reference>
<accession>A0A2G9GKQ2</accession>
<evidence type="ECO:0000313" key="1">
    <source>
        <dbReference type="EMBL" id="PIN05610.1"/>
    </source>
</evidence>
<sequence>MVISEFIFANMKFLVNLKCLANEGDSPEIVLLVSKFFWKQGVRCEGDRGLKGTRWLRSKIRLLNHIIVSTQCDIFMCSECSKNMIFCDKSLLTVLQAQG</sequence>
<proteinExistence type="predicted"/>
<keyword evidence="2" id="KW-1185">Reference proteome</keyword>
<name>A0A2G9GKQ2_9LAMI</name>
<dbReference type="AlphaFoldDB" id="A0A2G9GKQ2"/>
<protein>
    <submittedName>
        <fullName evidence="1">Uncharacterized protein</fullName>
    </submittedName>
</protein>
<comment type="caution">
    <text evidence="1">The sequence shown here is derived from an EMBL/GenBank/DDBJ whole genome shotgun (WGS) entry which is preliminary data.</text>
</comment>
<organism evidence="1 2">
    <name type="scientific">Handroanthus impetiginosus</name>
    <dbReference type="NCBI Taxonomy" id="429701"/>
    <lineage>
        <taxon>Eukaryota</taxon>
        <taxon>Viridiplantae</taxon>
        <taxon>Streptophyta</taxon>
        <taxon>Embryophyta</taxon>
        <taxon>Tracheophyta</taxon>
        <taxon>Spermatophyta</taxon>
        <taxon>Magnoliopsida</taxon>
        <taxon>eudicotyledons</taxon>
        <taxon>Gunneridae</taxon>
        <taxon>Pentapetalae</taxon>
        <taxon>asterids</taxon>
        <taxon>lamiids</taxon>
        <taxon>Lamiales</taxon>
        <taxon>Bignoniaceae</taxon>
        <taxon>Crescentiina</taxon>
        <taxon>Tabebuia alliance</taxon>
        <taxon>Handroanthus</taxon>
    </lineage>
</organism>
<dbReference type="EMBL" id="NKXS01004709">
    <property type="protein sequence ID" value="PIN05610.1"/>
    <property type="molecule type" value="Genomic_DNA"/>
</dbReference>
<gene>
    <name evidence="1" type="ORF">CDL12_21858</name>
</gene>
<evidence type="ECO:0000313" key="2">
    <source>
        <dbReference type="Proteomes" id="UP000231279"/>
    </source>
</evidence>
<dbReference type="Proteomes" id="UP000231279">
    <property type="component" value="Unassembled WGS sequence"/>
</dbReference>